<organism evidence="4 5">
    <name type="scientific">Waltera acetigignens</name>
    <dbReference type="NCBI Taxonomy" id="2981769"/>
    <lineage>
        <taxon>Bacteria</taxon>
        <taxon>Bacillati</taxon>
        <taxon>Bacillota</taxon>
        <taxon>Clostridia</taxon>
        <taxon>Lachnospirales</taxon>
        <taxon>Lachnospiraceae</taxon>
        <taxon>Waltera</taxon>
    </lineage>
</organism>
<keyword evidence="3" id="KW-0812">Transmembrane</keyword>
<dbReference type="PANTHER" id="PTHR22550:SF9">
    <property type="entry name" value="STAGE V SPORULATION PROTEIN AF"/>
    <property type="match status" value="1"/>
</dbReference>
<dbReference type="GO" id="GO:0009847">
    <property type="term" value="P:spore germination"/>
    <property type="evidence" value="ECO:0007669"/>
    <property type="project" value="InterPro"/>
</dbReference>
<dbReference type="PANTHER" id="PTHR22550">
    <property type="entry name" value="SPORE GERMINATION PROTEIN"/>
    <property type="match status" value="1"/>
</dbReference>
<name>A0AAE2ZZI4_9FIRM</name>
<dbReference type="PIRSF" id="PIRSF005690">
    <property type="entry name" value="GerBA"/>
    <property type="match status" value="1"/>
</dbReference>
<comment type="caution">
    <text evidence="4">The sequence shown here is derived from an EMBL/GenBank/DDBJ whole genome shotgun (WGS) entry which is preliminary data.</text>
</comment>
<dbReference type="Pfam" id="PF03323">
    <property type="entry name" value="GerA"/>
    <property type="match status" value="1"/>
</dbReference>
<proteinExistence type="inferred from homology"/>
<accession>A0AAE2ZZI4</accession>
<evidence type="ECO:0000313" key="5">
    <source>
        <dbReference type="Proteomes" id="UP001197795"/>
    </source>
</evidence>
<dbReference type="InterPro" id="IPR050768">
    <property type="entry name" value="UPF0353/GerABKA_families"/>
</dbReference>
<evidence type="ECO:0000313" key="4">
    <source>
        <dbReference type="EMBL" id="MCC2119449.1"/>
    </source>
</evidence>
<keyword evidence="3" id="KW-1133">Transmembrane helix</keyword>
<keyword evidence="5" id="KW-1185">Reference proteome</keyword>
<reference evidence="4 5" key="1">
    <citation type="submission" date="2021-10" db="EMBL/GenBank/DDBJ databases">
        <title>Anaerobic single-cell dispensing facilitates the cultivation of human gut bacteria.</title>
        <authorList>
            <person name="Afrizal A."/>
        </authorList>
    </citation>
    <scope>NUCLEOTIDE SEQUENCE [LARGE SCALE GENOMIC DNA]</scope>
    <source>
        <strain evidence="4 5">CLA-AA-H273</strain>
    </source>
</reference>
<feature type="transmembrane region" description="Helical" evidence="3">
    <location>
        <begin position="413"/>
        <end position="442"/>
    </location>
</feature>
<protein>
    <submittedName>
        <fullName evidence="4">Spore germination protein</fullName>
    </submittedName>
</protein>
<dbReference type="EMBL" id="JAJEPV010000014">
    <property type="protein sequence ID" value="MCC2119449.1"/>
    <property type="molecule type" value="Genomic_DNA"/>
</dbReference>
<dbReference type="AlphaFoldDB" id="A0AAE2ZZI4"/>
<sequence>MPQNKQPKLVRISEKLQQNMQYVDELMGLETNFDIIHRVIRLGDTDACMYLIDGFCKDELMQKILQYLMDLKAEDFPKDAHEMSKIAIPYVEVDLDDTWEKILGALLSGVFVLLLDGYEKAVLIDARTYPARGVEEPDKDKVLRGSKDGFVETVVFNTALIRRRIRSTDLHMEMLNAGENSRTDIVLCYMESRVDPKLLTQIRERIRSIQVDALAMNQESLAECLYQRKWYNPFPKFKYTERPDTAAAQVLEGNLVILVDNSPSAMILPTTIFDVVEEADDYYFPPVTGTYLRLTRFLIALLTYFVTPTYLLLMNHRMWIPENLEFIILKEDPNVPLILQFLLLELAIDGLRLAAVNTPNMLSTPLSVMAALVLGEFSVESGWFSSEVMLAMAFVAIANYTQANYELGYALKFMRILNLILTQLFGILGYIAGLIIFALALLTNKTISGQSYLYPLIPFDRAKMRNRFFRGRMPGTRKM</sequence>
<keyword evidence="2 3" id="KW-0472">Membrane</keyword>
<dbReference type="Proteomes" id="UP001197795">
    <property type="component" value="Unassembled WGS sequence"/>
</dbReference>
<comment type="similarity">
    <text evidence="1">Belongs to the GerABKA family.</text>
</comment>
<dbReference type="GO" id="GO:0016020">
    <property type="term" value="C:membrane"/>
    <property type="evidence" value="ECO:0007669"/>
    <property type="project" value="InterPro"/>
</dbReference>
<dbReference type="InterPro" id="IPR004995">
    <property type="entry name" value="Spore_Ger"/>
</dbReference>
<evidence type="ECO:0000256" key="1">
    <source>
        <dbReference type="ARBA" id="ARBA00005278"/>
    </source>
</evidence>
<dbReference type="RefSeq" id="WP_118669342.1">
    <property type="nucleotide sequence ID" value="NZ_JAJEPV010000014.1"/>
</dbReference>
<gene>
    <name evidence="4" type="ORF">LKD75_07525</name>
</gene>
<evidence type="ECO:0000256" key="2">
    <source>
        <dbReference type="ARBA" id="ARBA00023136"/>
    </source>
</evidence>
<evidence type="ECO:0000256" key="3">
    <source>
        <dbReference type="SAM" id="Phobius"/>
    </source>
</evidence>